<evidence type="ECO:0000313" key="1">
    <source>
        <dbReference type="EMBL" id="AST90632.1"/>
    </source>
</evidence>
<dbReference type="EMBL" id="CP018866">
    <property type="protein sequence ID" value="AST90632.1"/>
    <property type="molecule type" value="Genomic_DNA"/>
</dbReference>
<reference evidence="1 2" key="1">
    <citation type="submission" date="2016-12" db="EMBL/GenBank/DDBJ databases">
        <title>The whole genome sequencing and assembly of Bacillus cohnii DSM 6307T strain.</title>
        <authorList>
            <person name="Lee Y.-J."/>
            <person name="Yi H."/>
            <person name="Bahn Y.-S."/>
            <person name="Kim J.F."/>
            <person name="Lee D.-W."/>
        </authorList>
    </citation>
    <scope>NUCLEOTIDE SEQUENCE [LARGE SCALE GENOMIC DNA]</scope>
    <source>
        <strain evidence="1 2">DSM 6307</strain>
    </source>
</reference>
<name>A0A223KME4_9BACI</name>
<dbReference type="RefSeq" id="WP_066414756.1">
    <property type="nucleotide sequence ID" value="NZ_CP018866.1"/>
</dbReference>
<gene>
    <name evidence="1" type="ORF">BC6307_04725</name>
</gene>
<dbReference type="AlphaFoldDB" id="A0A223KME4"/>
<evidence type="ECO:0000313" key="2">
    <source>
        <dbReference type="Proteomes" id="UP000215224"/>
    </source>
</evidence>
<organism evidence="1 2">
    <name type="scientific">Sutcliffiella cohnii</name>
    <dbReference type="NCBI Taxonomy" id="33932"/>
    <lineage>
        <taxon>Bacteria</taxon>
        <taxon>Bacillati</taxon>
        <taxon>Bacillota</taxon>
        <taxon>Bacilli</taxon>
        <taxon>Bacillales</taxon>
        <taxon>Bacillaceae</taxon>
        <taxon>Sutcliffiella</taxon>
    </lineage>
</organism>
<proteinExistence type="predicted"/>
<dbReference type="KEGG" id="bcoh:BC6307_04725"/>
<keyword evidence="2" id="KW-1185">Reference proteome</keyword>
<protein>
    <submittedName>
        <fullName evidence="1">Uncharacterized protein</fullName>
    </submittedName>
</protein>
<dbReference type="STRING" id="1314751.GCA_001591425_01739"/>
<sequence>MKYYRELGTNRLLAENLAGTTDLTNRKSAVRGQPSVVNVNNIYITLDADSFAKANQGQAQGQS</sequence>
<accession>A0A223KME4</accession>
<dbReference type="Proteomes" id="UP000215224">
    <property type="component" value="Chromosome"/>
</dbReference>